<dbReference type="InterPro" id="IPR052897">
    <property type="entry name" value="Sec-Metab_Biosynth_Hydrolase"/>
</dbReference>
<dbReference type="EMBL" id="NKJJ02000001">
    <property type="protein sequence ID" value="TPR02431.1"/>
    <property type="molecule type" value="Genomic_DNA"/>
</dbReference>
<evidence type="ECO:0000259" key="1">
    <source>
        <dbReference type="Pfam" id="PF12697"/>
    </source>
</evidence>
<comment type="caution">
    <text evidence="2">The sequence shown here is derived from an EMBL/GenBank/DDBJ whole genome shotgun (WGS) entry which is preliminary data.</text>
</comment>
<feature type="domain" description="AB hydrolase-1" evidence="1">
    <location>
        <begin position="12"/>
        <end position="250"/>
    </location>
</feature>
<dbReference type="VEuPathDB" id="FungiDB:ATCC64974_99380"/>
<evidence type="ECO:0000313" key="2">
    <source>
        <dbReference type="EMBL" id="TPR02431.1"/>
    </source>
</evidence>
<dbReference type="AlphaFoldDB" id="A0A254TNZ5"/>
<dbReference type="InterPro" id="IPR029058">
    <property type="entry name" value="AB_hydrolase_fold"/>
</dbReference>
<dbReference type="eggNOG" id="ENOG502SM6U">
    <property type="taxonomic scope" value="Eukaryota"/>
</dbReference>
<sequence length="263" mass="28793">MSTTTTIPKPTIVLIHGAWHTPANYTPLITSLQSLGFTVHCPHLPSCTNTRPPPATYADDVSVVRSLITSLVEKGERILMLMHSYGGAIGTDAIQDLDLPTRAANNLPGGIIHLLYLCAYIQQPGRSIWDVVTEAGMTAFWPQFVENADDGSTFPVDPVQLFLGDCDEAQVAEAVKHLVRSPLSAFQTPAVGDAWRRVPVTYVTTTKDYSVPRVYQDLMLKRVKAEGVDVRVVEVDTAHSVFVSRLGDVVRIVEEAVRDGRDV</sequence>
<keyword evidence="2" id="KW-0808">Transferase</keyword>
<dbReference type="VEuPathDB" id="FungiDB:ASPNIDRAFT2_1129693"/>
<dbReference type="InterPro" id="IPR000073">
    <property type="entry name" value="AB_hydrolase_1"/>
</dbReference>
<dbReference type="PANTHER" id="PTHR37017:SF10">
    <property type="entry name" value="AB HYDROLASE-1 DOMAIN-CONTAINING PROTEIN"/>
    <property type="match status" value="1"/>
</dbReference>
<organism evidence="2 3">
    <name type="scientific">Aspergillus niger</name>
    <dbReference type="NCBI Taxonomy" id="5061"/>
    <lineage>
        <taxon>Eukaryota</taxon>
        <taxon>Fungi</taxon>
        <taxon>Dikarya</taxon>
        <taxon>Ascomycota</taxon>
        <taxon>Pezizomycotina</taxon>
        <taxon>Eurotiomycetes</taxon>
        <taxon>Eurotiomycetidae</taxon>
        <taxon>Eurotiales</taxon>
        <taxon>Aspergillaceae</taxon>
        <taxon>Aspergillus</taxon>
        <taxon>Aspergillus subgen. Circumdati</taxon>
    </lineage>
</organism>
<proteinExistence type="predicted"/>
<dbReference type="Gene3D" id="3.40.50.1820">
    <property type="entry name" value="alpha/beta hydrolase"/>
    <property type="match status" value="1"/>
</dbReference>
<dbReference type="VEuPathDB" id="FungiDB:M747DRAFT_371853"/>
<protein>
    <submittedName>
        <fullName evidence="2">Glycosyltransferase 28 N-terminal domain family protein</fullName>
    </submittedName>
</protein>
<dbReference type="GO" id="GO:0016740">
    <property type="term" value="F:transferase activity"/>
    <property type="evidence" value="ECO:0007669"/>
    <property type="project" value="UniProtKB-KW"/>
</dbReference>
<reference evidence="3" key="1">
    <citation type="submission" date="2018-10" db="EMBL/GenBank/DDBJ databases">
        <title>FDA dAtabase for Regulatory Grade micrObial Sequences (FDA-ARGOS): Supporting development and validation of Infectious Disease Dx tests.</title>
        <authorList>
            <person name="Kerrigan L."/>
            <person name="Tallon L."/>
            <person name="Sadzewicz L."/>
            <person name="Sengamalay N."/>
            <person name="Ott S."/>
            <person name="Godinez A."/>
            <person name="Nagaraj S."/>
            <person name="Vavikolanu K."/>
            <person name="Nadendla S."/>
            <person name="George J."/>
            <person name="Sichtig H."/>
        </authorList>
    </citation>
    <scope>NUCLEOTIDE SEQUENCE [LARGE SCALE GENOMIC DNA]</scope>
    <source>
        <strain evidence="3">FDAARGOS_311</strain>
    </source>
</reference>
<dbReference type="VEuPathDB" id="FungiDB:An08g09180"/>
<dbReference type="PANTHER" id="PTHR37017">
    <property type="entry name" value="AB HYDROLASE-1 DOMAIN-CONTAINING PROTEIN-RELATED"/>
    <property type="match status" value="1"/>
</dbReference>
<dbReference type="OrthoDB" id="408373at2759"/>
<accession>A0A254TNZ5</accession>
<dbReference type="Proteomes" id="UP000197666">
    <property type="component" value="Unassembled WGS sequence"/>
</dbReference>
<evidence type="ECO:0000313" key="3">
    <source>
        <dbReference type="Proteomes" id="UP000197666"/>
    </source>
</evidence>
<gene>
    <name evidence="2" type="ORF">CAN33_0044270</name>
</gene>
<dbReference type="SUPFAM" id="SSF53474">
    <property type="entry name" value="alpha/beta-Hydrolases"/>
    <property type="match status" value="1"/>
</dbReference>
<dbReference type="Pfam" id="PF12697">
    <property type="entry name" value="Abhydrolase_6"/>
    <property type="match status" value="1"/>
</dbReference>
<name>A0A254TNZ5_ASPNG</name>